<name>A0A195BIX2_9HYME</name>
<sequence length="133" mass="15122">MKKCIDNNNGTSNADARIGSSEVSVNGLTKFADDMQVITGDMPKKLSKNGTRCLTNVKTQINNFWNIEEIILDKPKSEEDIACKSYFINTILRENNGRYVVRMPFHKTSQCVSFSHSRVKKINNFRTKVKGRC</sequence>
<organism evidence="1 2">
    <name type="scientific">Atta colombica</name>
    <dbReference type="NCBI Taxonomy" id="520822"/>
    <lineage>
        <taxon>Eukaryota</taxon>
        <taxon>Metazoa</taxon>
        <taxon>Ecdysozoa</taxon>
        <taxon>Arthropoda</taxon>
        <taxon>Hexapoda</taxon>
        <taxon>Insecta</taxon>
        <taxon>Pterygota</taxon>
        <taxon>Neoptera</taxon>
        <taxon>Endopterygota</taxon>
        <taxon>Hymenoptera</taxon>
        <taxon>Apocrita</taxon>
        <taxon>Aculeata</taxon>
        <taxon>Formicoidea</taxon>
        <taxon>Formicidae</taxon>
        <taxon>Myrmicinae</taxon>
        <taxon>Atta</taxon>
    </lineage>
</organism>
<gene>
    <name evidence="1" type="ORF">ALC53_04847</name>
</gene>
<reference evidence="1 2" key="1">
    <citation type="submission" date="2015-09" db="EMBL/GenBank/DDBJ databases">
        <title>Atta colombica WGS genome.</title>
        <authorList>
            <person name="Nygaard S."/>
            <person name="Hu H."/>
            <person name="Boomsma J."/>
            <person name="Zhang G."/>
        </authorList>
    </citation>
    <scope>NUCLEOTIDE SEQUENCE [LARGE SCALE GENOMIC DNA]</scope>
    <source>
        <strain evidence="1">Treedump-2</strain>
        <tissue evidence="1">Whole body</tissue>
    </source>
</reference>
<evidence type="ECO:0000313" key="1">
    <source>
        <dbReference type="EMBL" id="KYM85059.1"/>
    </source>
</evidence>
<proteinExistence type="predicted"/>
<dbReference type="Proteomes" id="UP000078540">
    <property type="component" value="Unassembled WGS sequence"/>
</dbReference>
<keyword evidence="2" id="KW-1185">Reference proteome</keyword>
<protein>
    <submittedName>
        <fullName evidence="1">Uncharacterized protein</fullName>
    </submittedName>
</protein>
<evidence type="ECO:0000313" key="2">
    <source>
        <dbReference type="Proteomes" id="UP000078540"/>
    </source>
</evidence>
<dbReference type="AlphaFoldDB" id="A0A195BIX2"/>
<accession>A0A195BIX2</accession>
<dbReference type="EMBL" id="KQ976455">
    <property type="protein sequence ID" value="KYM85059.1"/>
    <property type="molecule type" value="Genomic_DNA"/>
</dbReference>